<gene>
    <name evidence="7" type="ORF">DLK05_04875</name>
</gene>
<dbReference type="GO" id="GO:0016042">
    <property type="term" value="P:lipid catabolic process"/>
    <property type="evidence" value="ECO:0007669"/>
    <property type="project" value="UniProtKB-UniRule"/>
</dbReference>
<evidence type="ECO:0000256" key="4">
    <source>
        <dbReference type="PROSITE-ProRule" id="PRU01161"/>
    </source>
</evidence>
<evidence type="ECO:0000259" key="6">
    <source>
        <dbReference type="PROSITE" id="PS51635"/>
    </source>
</evidence>
<feature type="domain" description="PNPLA" evidence="6">
    <location>
        <begin position="36"/>
        <end position="226"/>
    </location>
</feature>
<dbReference type="GO" id="GO:0016787">
    <property type="term" value="F:hydrolase activity"/>
    <property type="evidence" value="ECO:0007669"/>
    <property type="project" value="UniProtKB-UniRule"/>
</dbReference>
<keyword evidence="3 4" id="KW-0443">Lipid metabolism</keyword>
<evidence type="ECO:0000256" key="3">
    <source>
        <dbReference type="ARBA" id="ARBA00023098"/>
    </source>
</evidence>
<dbReference type="CDD" id="cd07205">
    <property type="entry name" value="Pat_PNPLA6_PNPLA7_NTE1_like"/>
    <property type="match status" value="1"/>
</dbReference>
<feature type="short sequence motif" description="GXSXG" evidence="4">
    <location>
        <begin position="67"/>
        <end position="71"/>
    </location>
</feature>
<dbReference type="Proteomes" id="UP000282985">
    <property type="component" value="Unassembled WGS sequence"/>
</dbReference>
<dbReference type="OrthoDB" id="9770965at2"/>
<dbReference type="PANTHER" id="PTHR14226">
    <property type="entry name" value="NEUROPATHY TARGET ESTERASE/SWISS CHEESE D.MELANOGASTER"/>
    <property type="match status" value="1"/>
</dbReference>
<feature type="chain" id="PRO_5019155638" description="PNPLA domain-containing protein" evidence="5">
    <location>
        <begin position="20"/>
        <end position="734"/>
    </location>
</feature>
<evidence type="ECO:0000313" key="8">
    <source>
        <dbReference type="Proteomes" id="UP000282985"/>
    </source>
</evidence>
<protein>
    <recommendedName>
        <fullName evidence="6">PNPLA domain-containing protein</fullName>
    </recommendedName>
</protein>
<feature type="signal peptide" evidence="5">
    <location>
        <begin position="1"/>
        <end position="19"/>
    </location>
</feature>
<dbReference type="PANTHER" id="PTHR14226:SF29">
    <property type="entry name" value="NEUROPATHY TARGET ESTERASE SWS"/>
    <property type="match status" value="1"/>
</dbReference>
<dbReference type="InterPro" id="IPR002641">
    <property type="entry name" value="PNPLA_dom"/>
</dbReference>
<dbReference type="InterPro" id="IPR050301">
    <property type="entry name" value="NTE"/>
</dbReference>
<feature type="short sequence motif" description="GXGXXG" evidence="4">
    <location>
        <begin position="40"/>
        <end position="45"/>
    </location>
</feature>
<dbReference type="AlphaFoldDB" id="A0A434AX99"/>
<dbReference type="InterPro" id="IPR016035">
    <property type="entry name" value="Acyl_Trfase/lysoPLipase"/>
</dbReference>
<dbReference type="EMBL" id="RJJX01000004">
    <property type="protein sequence ID" value="RUT79154.1"/>
    <property type="molecule type" value="Genomic_DNA"/>
</dbReference>
<sequence length="734" mass="83230">MRYIYIYLIFIFSINCVMAQQSQDSTMVKKRPKIGLVLSGGGAKGFAHIGVLKVIDELGIPIDYIAGTSMGSIIGGFYSMGYSAAEIEKIVLGQDWDHLLSDYVSRRHIPINEKEDAERYILSFPIKPKGIDLPRGIVVGQNIINLFENLSLEYHNQNNFKKLPIPFVCIATDLETGNAVVLDKGYLPLALRASMAIPTVFAPVEIDGKLLADGGMINNFPVKEVKAMGADIVIGVDVQSGPKSKKELNSFLDILNQTISLMAIKEFKNNIDFVDVYIKPEMGVYTVGSFNDADSLIHRGEEKAKEFIPRLKELKDKYHLKKQDRKIFTPPNDTTSIFVKQIEYKGLHDVGHTLVEGKLNLEIPGKISLAELKKGINRVYGSQYFDQVDYRLLGDKEKILEINVKERTTKRFNVGVHYDSDNDAAVLLNTTFRNKLKRGSRLSFDLKLARKPRFQTTYTIDNGVKPGLILKAEYNDSEVFAFENGKKIASYDFNYAKLDMKIQSLFSESYAMGIGAKTEYYHISSEFPNPDFMVVDDNDYFYTYYAYLKVDSHDKANYPTRGISLYGEYKLVTNNGSALKGTRRPASVAYLKFQKAIAISPSFTVYPKFYGRVVWGKNIPNFYLSYTGGIDQTDYFDIQIPFVGLERMEVPSTNSFVFRGDFQYELFRNNYLILKTNFGKLVEDVNDALHAGEWVKGIGLTYSYNSIIGPMEFSLMYSDKKKEISNYISIGYWF</sequence>
<keyword evidence="8" id="KW-1185">Reference proteome</keyword>
<keyword evidence="2 4" id="KW-0442">Lipid degradation</keyword>
<feature type="active site" description="Proton acceptor" evidence="4">
    <location>
        <position position="213"/>
    </location>
</feature>
<dbReference type="Gene3D" id="2.40.160.50">
    <property type="entry name" value="membrane protein fhac: a member of the omp85/tpsb transporter family"/>
    <property type="match status" value="1"/>
</dbReference>
<keyword evidence="1 4" id="KW-0378">Hydrolase</keyword>
<accession>A0A434AX99</accession>
<dbReference type="SUPFAM" id="SSF52151">
    <property type="entry name" value="FabD/lysophospholipase-like"/>
    <property type="match status" value="1"/>
</dbReference>
<evidence type="ECO:0000256" key="1">
    <source>
        <dbReference type="ARBA" id="ARBA00022801"/>
    </source>
</evidence>
<dbReference type="Pfam" id="PF01734">
    <property type="entry name" value="Patatin"/>
    <property type="match status" value="1"/>
</dbReference>
<keyword evidence="5" id="KW-0732">Signal</keyword>
<organism evidence="7 8">
    <name type="scientific">Ancylomarina longa</name>
    <dbReference type="NCBI Taxonomy" id="2487017"/>
    <lineage>
        <taxon>Bacteria</taxon>
        <taxon>Pseudomonadati</taxon>
        <taxon>Bacteroidota</taxon>
        <taxon>Bacteroidia</taxon>
        <taxon>Marinilabiliales</taxon>
        <taxon>Marinifilaceae</taxon>
        <taxon>Ancylomarina</taxon>
    </lineage>
</organism>
<evidence type="ECO:0000256" key="5">
    <source>
        <dbReference type="SAM" id="SignalP"/>
    </source>
</evidence>
<dbReference type="Pfam" id="PF19143">
    <property type="entry name" value="Omp85_2"/>
    <property type="match status" value="1"/>
</dbReference>
<comment type="caution">
    <text evidence="7">The sequence shown here is derived from an EMBL/GenBank/DDBJ whole genome shotgun (WGS) entry which is preliminary data.</text>
</comment>
<name>A0A434AX99_9BACT</name>
<dbReference type="PROSITE" id="PS51635">
    <property type="entry name" value="PNPLA"/>
    <property type="match status" value="1"/>
</dbReference>
<dbReference type="InterPro" id="IPR043864">
    <property type="entry name" value="Omp85-like_dom"/>
</dbReference>
<reference evidence="7 8" key="1">
    <citation type="submission" date="2018-11" db="EMBL/GenBank/DDBJ databases">
        <title>Parancylomarina longa gen. nov., sp. nov., isolated from sediments of southern Okinawa.</title>
        <authorList>
            <person name="Fu T."/>
        </authorList>
    </citation>
    <scope>NUCLEOTIDE SEQUENCE [LARGE SCALE GENOMIC DNA]</scope>
    <source>
        <strain evidence="7 8">T3-2 S1-C</strain>
    </source>
</reference>
<proteinExistence type="predicted"/>
<dbReference type="Gene3D" id="3.10.20.310">
    <property type="entry name" value="membrane protein fhac"/>
    <property type="match status" value="1"/>
</dbReference>
<evidence type="ECO:0000313" key="7">
    <source>
        <dbReference type="EMBL" id="RUT79154.1"/>
    </source>
</evidence>
<dbReference type="Gene3D" id="3.40.1090.10">
    <property type="entry name" value="Cytosolic phospholipase A2 catalytic domain"/>
    <property type="match status" value="2"/>
</dbReference>
<feature type="active site" description="Nucleophile" evidence="4">
    <location>
        <position position="69"/>
    </location>
</feature>
<evidence type="ECO:0000256" key="2">
    <source>
        <dbReference type="ARBA" id="ARBA00022963"/>
    </source>
</evidence>
<feature type="short sequence motif" description="DGA/G" evidence="4">
    <location>
        <begin position="213"/>
        <end position="215"/>
    </location>
</feature>